<dbReference type="OrthoDB" id="9776919at2"/>
<dbReference type="NCBIfam" id="TIGR00268">
    <property type="entry name" value="ATP-dependent sacrificial sulfur transferase LarE"/>
    <property type="match status" value="1"/>
</dbReference>
<dbReference type="Proteomes" id="UP000183639">
    <property type="component" value="Unassembled WGS sequence"/>
</dbReference>
<dbReference type="InterPro" id="IPR014729">
    <property type="entry name" value="Rossmann-like_a/b/a_fold"/>
</dbReference>
<evidence type="ECO:0000256" key="1">
    <source>
        <dbReference type="PIRSR" id="PIRSR006661-1"/>
    </source>
</evidence>
<organism evidence="3 4">
    <name type="scientific">Selenomonas ruminantium</name>
    <dbReference type="NCBI Taxonomy" id="971"/>
    <lineage>
        <taxon>Bacteria</taxon>
        <taxon>Bacillati</taxon>
        <taxon>Bacillota</taxon>
        <taxon>Negativicutes</taxon>
        <taxon>Selenomonadales</taxon>
        <taxon>Selenomonadaceae</taxon>
        <taxon>Selenomonas</taxon>
    </lineage>
</organism>
<feature type="domain" description="Asparagine synthetase" evidence="2">
    <location>
        <begin position="10"/>
        <end position="81"/>
    </location>
</feature>
<dbReference type="EMBL" id="FOQK01000012">
    <property type="protein sequence ID" value="SFI03667.1"/>
    <property type="molecule type" value="Genomic_DNA"/>
</dbReference>
<dbReference type="PANTHER" id="PTHR43169:SF2">
    <property type="entry name" value="NAD_GMP SYNTHASE DOMAIN-CONTAINING PROTEIN"/>
    <property type="match status" value="1"/>
</dbReference>
<sequence>MREDLQKKLAALKQHLQALGSAAVAFSGGVDSTFLLKVAHDTLGDRCVAFTAGSDFVPQRDVEAAAAFCQAQGVRHIVQHFDVLAIEGIGHNPADRCYRCKHALFSQFVAMAADEQLSCVVDGSNLDDDGDYRPGRRALRELGIVSPLHAAGMTKQDIRDLSAEMGLATWDKPSFACLASRFVYGEELTAAKLAAVNRAEEYLMAQGFRQFRVRQHGSLARIELLPADIERFLAAGLREQVTAEFRRLGFSYVTLDLCGYRTGSMNEVLKDGGKA</sequence>
<dbReference type="InterPro" id="IPR005232">
    <property type="entry name" value="LarE"/>
</dbReference>
<gene>
    <name evidence="3" type="ORF">SAMN04487861_1129</name>
</gene>
<name>A0A1I3EXH5_SELRU</name>
<dbReference type="GO" id="GO:0006529">
    <property type="term" value="P:asparagine biosynthetic process"/>
    <property type="evidence" value="ECO:0007669"/>
    <property type="project" value="InterPro"/>
</dbReference>
<dbReference type="RefSeq" id="WP_075443580.1">
    <property type="nucleotide sequence ID" value="NZ_FOQK01000012.1"/>
</dbReference>
<dbReference type="SUPFAM" id="SSF52402">
    <property type="entry name" value="Adenine nucleotide alpha hydrolases-like"/>
    <property type="match status" value="1"/>
</dbReference>
<dbReference type="CDD" id="cd01990">
    <property type="entry name" value="LarE-like"/>
    <property type="match status" value="1"/>
</dbReference>
<dbReference type="PIRSF" id="PIRSF006661">
    <property type="entry name" value="PP-lp_UCP006661"/>
    <property type="match status" value="1"/>
</dbReference>
<dbReference type="PANTHER" id="PTHR43169">
    <property type="entry name" value="EXSB FAMILY PROTEIN"/>
    <property type="match status" value="1"/>
</dbReference>
<dbReference type="InterPro" id="IPR052188">
    <property type="entry name" value="Ni-pincer_cofactor_biosynth"/>
</dbReference>
<dbReference type="Pfam" id="PF00733">
    <property type="entry name" value="Asn_synthase"/>
    <property type="match status" value="1"/>
</dbReference>
<protein>
    <recommendedName>
        <fullName evidence="2">Asparagine synthetase domain-containing protein</fullName>
    </recommendedName>
</protein>
<evidence type="ECO:0000313" key="3">
    <source>
        <dbReference type="EMBL" id="SFI03667.1"/>
    </source>
</evidence>
<dbReference type="InterPro" id="IPR001962">
    <property type="entry name" value="Asn_synthase"/>
</dbReference>
<dbReference type="AlphaFoldDB" id="A0A1I3EXH5"/>
<dbReference type="GO" id="GO:0016783">
    <property type="term" value="F:sulfurtransferase activity"/>
    <property type="evidence" value="ECO:0007669"/>
    <property type="project" value="InterPro"/>
</dbReference>
<evidence type="ECO:0000313" key="4">
    <source>
        <dbReference type="Proteomes" id="UP000183639"/>
    </source>
</evidence>
<feature type="active site" description="Nucleophile and sulfur donor" evidence="1">
    <location>
        <position position="177"/>
    </location>
</feature>
<dbReference type="Gene3D" id="3.40.50.620">
    <property type="entry name" value="HUPs"/>
    <property type="match status" value="1"/>
</dbReference>
<evidence type="ECO:0000259" key="2">
    <source>
        <dbReference type="Pfam" id="PF00733"/>
    </source>
</evidence>
<accession>A0A1I3EXH5</accession>
<proteinExistence type="predicted"/>
<reference evidence="3 4" key="1">
    <citation type="submission" date="2016-10" db="EMBL/GenBank/DDBJ databases">
        <authorList>
            <person name="de Groot N.N."/>
        </authorList>
    </citation>
    <scope>NUCLEOTIDE SEQUENCE [LARGE SCALE GENOMIC DNA]</scope>
    <source>
        <strain evidence="3 4">Z108</strain>
    </source>
</reference>
<dbReference type="GO" id="GO:0004066">
    <property type="term" value="F:asparagine synthase (glutamine-hydrolyzing) activity"/>
    <property type="evidence" value="ECO:0007669"/>
    <property type="project" value="InterPro"/>
</dbReference>